<feature type="region of interest" description="Disordered" evidence="1">
    <location>
        <begin position="468"/>
        <end position="487"/>
    </location>
</feature>
<protein>
    <submittedName>
        <fullName evidence="2">Uncharacterized protein</fullName>
    </submittedName>
</protein>
<accession>M2R2X5</accession>
<dbReference type="Proteomes" id="UP000016930">
    <property type="component" value="Unassembled WGS sequence"/>
</dbReference>
<evidence type="ECO:0000313" key="3">
    <source>
        <dbReference type="Proteomes" id="UP000016930"/>
    </source>
</evidence>
<dbReference type="HOGENOM" id="CLU_011151_1_0_1"/>
<organism evidence="2 3">
    <name type="scientific">Ceriporiopsis subvermispora (strain B)</name>
    <name type="common">White-rot fungus</name>
    <name type="synonym">Gelatoporia subvermispora</name>
    <dbReference type="NCBI Taxonomy" id="914234"/>
    <lineage>
        <taxon>Eukaryota</taxon>
        <taxon>Fungi</taxon>
        <taxon>Dikarya</taxon>
        <taxon>Basidiomycota</taxon>
        <taxon>Agaricomycotina</taxon>
        <taxon>Agaricomycetes</taxon>
        <taxon>Polyporales</taxon>
        <taxon>Gelatoporiaceae</taxon>
        <taxon>Gelatoporia</taxon>
    </lineage>
</organism>
<evidence type="ECO:0000313" key="2">
    <source>
        <dbReference type="EMBL" id="EMD32607.1"/>
    </source>
</evidence>
<gene>
    <name evidence="2" type="ORF">CERSUDRAFT_99336</name>
</gene>
<feature type="compositionally biased region" description="Polar residues" evidence="1">
    <location>
        <begin position="469"/>
        <end position="486"/>
    </location>
</feature>
<dbReference type="AlphaFoldDB" id="M2R2X5"/>
<proteinExistence type="predicted"/>
<evidence type="ECO:0000256" key="1">
    <source>
        <dbReference type="SAM" id="MobiDB-lite"/>
    </source>
</evidence>
<sequence length="638" mass="72068">MFDYRAANRRIGGHAVYTPNLTSQLRKQCLALKHIRAGDIYSEAVEGDLWTAFFMLLENDGKNAAQLFDFGKLDEYVDRFIHVRLWENRDQYNGWPAESTANALAVWIYGMSIDRARLSAMTSEQSSEVKRLILPYILCNIRYPTFHCPDNHFDFPISRIFASDSPTADAIPHGWWPQYRSPDAVREHVDHYGLRLPISAPLLALGARIVFMILCSRALWGSEEAWPADRDEAIARGLVNVHPTKADIAELNASPMVQLYNRGDWDWHTKLSTEDSELEDDGVLRKGLKAISAFWDHDWTRMTACIDPTVLNPHKGHVYTPGTLSGLWKGRLCEANVDILRAFLSSPSFPESCAAQAPMIRDWPVYMNLREHHSINPAIPVVPGANVRDEFDDGICNAWFPTTIDVREENDTIRIHNHQSGLDSVYETYAEGRPNSHDENTCTVCIHRREQEELKMQQRRAALMAFAAQSPSPSSGEVTLHNPNTDNDLERIRDGINQTLQDGPDIDKILDSVIGSDVGPGDDEEWSSFQGSSGSSYSDSPIEAICSGIQDIIVTGETLLRHGQAWHHLLYYGRVRSWDGLIAIVSQRTPATAIGTRHLKIFRGYIVGGKNFVGSMRYWSENWRVIDHEAPFLLTKVQ</sequence>
<reference evidence="2 3" key="1">
    <citation type="journal article" date="2012" name="Proc. Natl. Acad. Sci. U.S.A.">
        <title>Comparative genomics of Ceriporiopsis subvermispora and Phanerochaete chrysosporium provide insight into selective ligninolysis.</title>
        <authorList>
            <person name="Fernandez-Fueyo E."/>
            <person name="Ruiz-Duenas F.J."/>
            <person name="Ferreira P."/>
            <person name="Floudas D."/>
            <person name="Hibbett D.S."/>
            <person name="Canessa P."/>
            <person name="Larrondo L.F."/>
            <person name="James T.Y."/>
            <person name="Seelenfreund D."/>
            <person name="Lobos S."/>
            <person name="Polanco R."/>
            <person name="Tello M."/>
            <person name="Honda Y."/>
            <person name="Watanabe T."/>
            <person name="Watanabe T."/>
            <person name="Ryu J.S."/>
            <person name="Kubicek C.P."/>
            <person name="Schmoll M."/>
            <person name="Gaskell J."/>
            <person name="Hammel K.E."/>
            <person name="St John F.J."/>
            <person name="Vanden Wymelenberg A."/>
            <person name="Sabat G."/>
            <person name="Splinter BonDurant S."/>
            <person name="Syed K."/>
            <person name="Yadav J.S."/>
            <person name="Doddapaneni H."/>
            <person name="Subramanian V."/>
            <person name="Lavin J.L."/>
            <person name="Oguiza J.A."/>
            <person name="Perez G."/>
            <person name="Pisabarro A.G."/>
            <person name="Ramirez L."/>
            <person name="Santoyo F."/>
            <person name="Master E."/>
            <person name="Coutinho P.M."/>
            <person name="Henrissat B."/>
            <person name="Lombard V."/>
            <person name="Magnuson J.K."/>
            <person name="Kuees U."/>
            <person name="Hori C."/>
            <person name="Igarashi K."/>
            <person name="Samejima M."/>
            <person name="Held B.W."/>
            <person name="Barry K.W."/>
            <person name="LaButti K.M."/>
            <person name="Lapidus A."/>
            <person name="Lindquist E.A."/>
            <person name="Lucas S.M."/>
            <person name="Riley R."/>
            <person name="Salamov A.A."/>
            <person name="Hoffmeister D."/>
            <person name="Schwenk D."/>
            <person name="Hadar Y."/>
            <person name="Yarden O."/>
            <person name="de Vries R.P."/>
            <person name="Wiebenga A."/>
            <person name="Stenlid J."/>
            <person name="Eastwood D."/>
            <person name="Grigoriev I.V."/>
            <person name="Berka R.M."/>
            <person name="Blanchette R.A."/>
            <person name="Kersten P."/>
            <person name="Martinez A.T."/>
            <person name="Vicuna R."/>
            <person name="Cullen D."/>
        </authorList>
    </citation>
    <scope>NUCLEOTIDE SEQUENCE [LARGE SCALE GENOMIC DNA]</scope>
    <source>
        <strain evidence="2 3">B</strain>
    </source>
</reference>
<dbReference type="STRING" id="914234.M2R2X5"/>
<name>M2R2X5_CERS8</name>
<dbReference type="EMBL" id="KB445810">
    <property type="protein sequence ID" value="EMD32607.1"/>
    <property type="molecule type" value="Genomic_DNA"/>
</dbReference>
<keyword evidence="3" id="KW-1185">Reference proteome</keyword>
<dbReference type="OrthoDB" id="5595695at2759"/>